<evidence type="ECO:0000313" key="1">
    <source>
        <dbReference type="EMBL" id="PON67452.1"/>
    </source>
</evidence>
<proteinExistence type="predicted"/>
<dbReference type="EMBL" id="JXTB01000071">
    <property type="protein sequence ID" value="PON67452.1"/>
    <property type="molecule type" value="Genomic_DNA"/>
</dbReference>
<dbReference type="Proteomes" id="UP000237105">
    <property type="component" value="Unassembled WGS sequence"/>
</dbReference>
<gene>
    <name evidence="1" type="ORF">PanWU01x14_102550</name>
</gene>
<name>A0A2P5D2C9_PARAD</name>
<reference evidence="2" key="1">
    <citation type="submission" date="2016-06" db="EMBL/GenBank/DDBJ databases">
        <title>Parallel loss of symbiosis genes in relatives of nitrogen-fixing non-legume Parasponia.</title>
        <authorList>
            <person name="Van Velzen R."/>
            <person name="Holmer R."/>
            <person name="Bu F."/>
            <person name="Rutten L."/>
            <person name="Van Zeijl A."/>
            <person name="Liu W."/>
            <person name="Santuari L."/>
            <person name="Cao Q."/>
            <person name="Sharma T."/>
            <person name="Shen D."/>
            <person name="Roswanjaya Y."/>
            <person name="Wardhani T."/>
            <person name="Kalhor M.S."/>
            <person name="Jansen J."/>
            <person name="Van den Hoogen J."/>
            <person name="Gungor B."/>
            <person name="Hartog M."/>
            <person name="Hontelez J."/>
            <person name="Verver J."/>
            <person name="Yang W.-C."/>
            <person name="Schijlen E."/>
            <person name="Repin R."/>
            <person name="Schilthuizen M."/>
            <person name="Schranz E."/>
            <person name="Heidstra R."/>
            <person name="Miyata K."/>
            <person name="Fedorova E."/>
            <person name="Kohlen W."/>
            <person name="Bisseling T."/>
            <person name="Smit S."/>
            <person name="Geurts R."/>
        </authorList>
    </citation>
    <scope>NUCLEOTIDE SEQUENCE [LARGE SCALE GENOMIC DNA]</scope>
    <source>
        <strain evidence="2">cv. WU1-14</strain>
    </source>
</reference>
<sequence length="94" mass="10327">MTSRLRIPNCNLNCFPISLTDTSWELDRSGSGLRASSSDFKFVEDNEDGGISDDEDGELCSRGIGGEVWLSFMALVALLSSSMAERDLDYCHGR</sequence>
<accession>A0A2P5D2C9</accession>
<protein>
    <submittedName>
        <fullName evidence="1">Uncharacterized protein</fullName>
    </submittedName>
</protein>
<organism evidence="1 2">
    <name type="scientific">Parasponia andersonii</name>
    <name type="common">Sponia andersonii</name>
    <dbReference type="NCBI Taxonomy" id="3476"/>
    <lineage>
        <taxon>Eukaryota</taxon>
        <taxon>Viridiplantae</taxon>
        <taxon>Streptophyta</taxon>
        <taxon>Embryophyta</taxon>
        <taxon>Tracheophyta</taxon>
        <taxon>Spermatophyta</taxon>
        <taxon>Magnoliopsida</taxon>
        <taxon>eudicotyledons</taxon>
        <taxon>Gunneridae</taxon>
        <taxon>Pentapetalae</taxon>
        <taxon>rosids</taxon>
        <taxon>fabids</taxon>
        <taxon>Rosales</taxon>
        <taxon>Cannabaceae</taxon>
        <taxon>Parasponia</taxon>
    </lineage>
</organism>
<keyword evidence="2" id="KW-1185">Reference proteome</keyword>
<dbReference type="AlphaFoldDB" id="A0A2P5D2C9"/>
<evidence type="ECO:0000313" key="2">
    <source>
        <dbReference type="Proteomes" id="UP000237105"/>
    </source>
</evidence>
<comment type="caution">
    <text evidence="1">The sequence shown here is derived from an EMBL/GenBank/DDBJ whole genome shotgun (WGS) entry which is preliminary data.</text>
</comment>